<dbReference type="GO" id="GO:0016020">
    <property type="term" value="C:membrane"/>
    <property type="evidence" value="ECO:0007669"/>
    <property type="project" value="TreeGrafter"/>
</dbReference>
<dbReference type="PROSITE" id="PS00455">
    <property type="entry name" value="AMP_BINDING"/>
    <property type="match status" value="1"/>
</dbReference>
<dbReference type="EMBL" id="JAWNGC010000007">
    <property type="protein sequence ID" value="MDY5155294.1"/>
    <property type="molecule type" value="Genomic_DNA"/>
</dbReference>
<accession>A0AAW9HWN0</accession>
<gene>
    <name evidence="7" type="ORF">R6G80_06090</name>
</gene>
<dbReference type="InterPro" id="IPR020845">
    <property type="entry name" value="AMP-binding_CS"/>
</dbReference>
<dbReference type="PANTHER" id="PTHR43272:SF32">
    <property type="entry name" value="AMP-DEPENDENT SYNTHETASE_LIGASE DOMAIN-CONTAINING PROTEIN"/>
    <property type="match status" value="1"/>
</dbReference>
<dbReference type="PANTHER" id="PTHR43272">
    <property type="entry name" value="LONG-CHAIN-FATTY-ACID--COA LIGASE"/>
    <property type="match status" value="1"/>
</dbReference>
<evidence type="ECO:0000256" key="4">
    <source>
        <dbReference type="ARBA" id="ARBA00023098"/>
    </source>
</evidence>
<dbReference type="Pfam" id="PF23562">
    <property type="entry name" value="AMP-binding_C_3"/>
    <property type="match status" value="1"/>
</dbReference>
<evidence type="ECO:0000256" key="1">
    <source>
        <dbReference type="ARBA" id="ARBA00006432"/>
    </source>
</evidence>
<dbReference type="CDD" id="cd05907">
    <property type="entry name" value="VL_LC_FACS_like"/>
    <property type="match status" value="1"/>
</dbReference>
<dbReference type="Pfam" id="PF00501">
    <property type="entry name" value="AMP-binding"/>
    <property type="match status" value="1"/>
</dbReference>
<evidence type="ECO:0000313" key="7">
    <source>
        <dbReference type="EMBL" id="MDY5155294.1"/>
    </source>
</evidence>
<dbReference type="SUPFAM" id="SSF56801">
    <property type="entry name" value="Acetyl-CoA synthetase-like"/>
    <property type="match status" value="1"/>
</dbReference>
<sequence length="612" mass="67396">MKKHRDGSISVKPVISPKPYHTIRWLLEERMAKDSGAPAVHLQRALSGEWHALTIEEFVADVYRMARALAGLGFKHGDRIGILASTSYQWLLLDCAALHIGVITVPIYETNSRHQIDWMVEDSEIRQIFTDTRAHATITDSVTEGRIPPAIVMEEGWREKLDIEGAKVSDKELKAMMEAVVSDDIATVIYTSGTTGRPKGVQLTQGNFVHTILASQKSEPEITMNPKGKLLLFLPMAHVMGRIVAYIGVTCRISTGFVGNMHNLLSDLDSFKPTLLVVVPRVLEKIYNASEAKAGAGFKRKIFRWAADIAVQDSRKTFKGPWFMMKRAFARKAVHSKIREAMGGHIEFAISAGAPLGTRLGHFFRGIGLTVVEGYGLTETTGPAVATRAAKPVLGTVGIPFPGMSVKIASDGEVLLKGLGLFPGYLNDEKTTREALRDGWFHTGDLGELDAKGNLTITGRKKHLIVTAGGKNVSPAILEDKLASHPLISQVVVVGDRRPFVGALITLDTQMLPSWLKSHGEEKMPASEAMKNKAVLDSLQRAIDRTNKQVSRAESIRKFVILPGDFTQDNGLLTPSLKVRRDKVLREYHDVIDELYGGPEGEEKFADKKHHK</sequence>
<feature type="domain" description="AMP-dependent synthetase/ligase" evidence="6">
    <location>
        <begin position="28"/>
        <end position="426"/>
    </location>
</feature>
<dbReference type="AlphaFoldDB" id="A0AAW9HWN0"/>
<keyword evidence="2" id="KW-0436">Ligase</keyword>
<comment type="similarity">
    <text evidence="1">Belongs to the ATP-dependent AMP-binding enzyme family.</text>
</comment>
<dbReference type="RefSeq" id="WP_320756626.1">
    <property type="nucleotide sequence ID" value="NZ_JAWNGC010000007.1"/>
</dbReference>
<keyword evidence="4" id="KW-0443">Lipid metabolism</keyword>
<reference evidence="7" key="1">
    <citation type="submission" date="2023-10" db="EMBL/GenBank/DDBJ databases">
        <title>Whole Genome based description of the genera Actinobaculum and Actinotignum reveals a complex phylogenetic relationship within the species included in the genus Actinotignum.</title>
        <authorList>
            <person name="Jensen C.S."/>
            <person name="Dargis R."/>
            <person name="Kemp M."/>
            <person name="Christensen J.J."/>
        </authorList>
    </citation>
    <scope>NUCLEOTIDE SEQUENCE</scope>
    <source>
        <strain evidence="7">SLA_B511</strain>
    </source>
</reference>
<dbReference type="InterPro" id="IPR000873">
    <property type="entry name" value="AMP-dep_synth/lig_dom"/>
</dbReference>
<keyword evidence="3" id="KW-0276">Fatty acid metabolism</keyword>
<organism evidence="7 8">
    <name type="scientific">Actinotignum urinale</name>
    <dbReference type="NCBI Taxonomy" id="190146"/>
    <lineage>
        <taxon>Bacteria</taxon>
        <taxon>Bacillati</taxon>
        <taxon>Actinomycetota</taxon>
        <taxon>Actinomycetes</taxon>
        <taxon>Actinomycetales</taxon>
        <taxon>Actinomycetaceae</taxon>
        <taxon>Actinotignum</taxon>
    </lineage>
</organism>
<evidence type="ECO:0000256" key="2">
    <source>
        <dbReference type="ARBA" id="ARBA00022598"/>
    </source>
</evidence>
<dbReference type="Gene3D" id="3.40.50.12780">
    <property type="entry name" value="N-terminal domain of ligase-like"/>
    <property type="match status" value="1"/>
</dbReference>
<dbReference type="Proteomes" id="UP001281731">
    <property type="component" value="Unassembled WGS sequence"/>
</dbReference>
<protein>
    <recommendedName>
        <fullName evidence="5">Acyl-CoA synthetase</fullName>
    </recommendedName>
</protein>
<proteinExistence type="inferred from homology"/>
<evidence type="ECO:0000313" key="8">
    <source>
        <dbReference type="Proteomes" id="UP001281731"/>
    </source>
</evidence>
<evidence type="ECO:0000259" key="6">
    <source>
        <dbReference type="Pfam" id="PF00501"/>
    </source>
</evidence>
<dbReference type="InterPro" id="IPR042099">
    <property type="entry name" value="ANL_N_sf"/>
</dbReference>
<dbReference type="GO" id="GO:0004467">
    <property type="term" value="F:long-chain fatty acid-CoA ligase activity"/>
    <property type="evidence" value="ECO:0007669"/>
    <property type="project" value="TreeGrafter"/>
</dbReference>
<evidence type="ECO:0000256" key="3">
    <source>
        <dbReference type="ARBA" id="ARBA00022832"/>
    </source>
</evidence>
<evidence type="ECO:0000256" key="5">
    <source>
        <dbReference type="ARBA" id="ARBA00032875"/>
    </source>
</evidence>
<name>A0AAW9HWN0_9ACTO</name>
<comment type="caution">
    <text evidence="7">The sequence shown here is derived from an EMBL/GenBank/DDBJ whole genome shotgun (WGS) entry which is preliminary data.</text>
</comment>